<evidence type="ECO:0000259" key="5">
    <source>
        <dbReference type="SMART" id="SM01359"/>
    </source>
</evidence>
<dbReference type="SUPFAM" id="SSF48239">
    <property type="entry name" value="Terpenoid cyclases/Protein prenyltransferases"/>
    <property type="match status" value="1"/>
</dbReference>
<evidence type="ECO:0000256" key="4">
    <source>
        <dbReference type="SAM" id="SignalP"/>
    </source>
</evidence>
<evidence type="ECO:0000256" key="2">
    <source>
        <dbReference type="ARBA" id="ARBA00022729"/>
    </source>
</evidence>
<dbReference type="InterPro" id="IPR041246">
    <property type="entry name" value="Bact_MG10"/>
</dbReference>
<dbReference type="InterPro" id="IPR021868">
    <property type="entry name" value="Alpha_2_Macroglob_MG3"/>
</dbReference>
<dbReference type="Pfam" id="PF17962">
    <property type="entry name" value="bMG6"/>
    <property type="match status" value="1"/>
</dbReference>
<dbReference type="PROSITE" id="PS51257">
    <property type="entry name" value="PROKAR_LIPOPROTEIN"/>
    <property type="match status" value="1"/>
</dbReference>
<proteinExistence type="inferred from homology"/>
<dbReference type="Pfam" id="PF21142">
    <property type="entry name" value="A2M_bMG2"/>
    <property type="match status" value="1"/>
</dbReference>
<comment type="function">
    <text evidence="3">Protects the bacterial cell from host peptidases.</text>
</comment>
<comment type="caution">
    <text evidence="7">The sequence shown here is derived from an EMBL/GenBank/DDBJ whole genome shotgun (WGS) entry which is preliminary data.</text>
</comment>
<sequence>MVVKSVLRRAAVLFSLALLLAVSTACRRDANQVPELQGATPVDARPAIEGFALEGAGHGRHDGQVAIELRFTQPLAASQAFDELIAVTAANDAPVTGSWVLDESAKVLRFPYVEASRDYTVVLRAGLAAADGKTLGREERRTVNTGPVEPAVGFASQGSVLPARDTRGLPVVSVNVGEVDVEFLRVRDAEVANFFVSYQRGGRRGGWDLGDSPWQDRVAITRVADPVYLNRFVLGGAENERRLTYLPVQNIAELQAPGVYFALMRRVGGYNEDYDTAIFFVSDIGLHLRAYGEQVFVHTASLQSGAPLGDVALEVLDRGGEVVAKAATDGSGNALVAYALDASHVLVARSGNDVSVLPFNQPALDLSEFAVAGRAQAWFDVFAWSGRDLYRPGETLRVSALMRDHDGRAVKPQPLFLGLKQPDGKVYLETRLDPREGGYYEWTQALPPEAPTGRWQVEFRTAPGAGEVVQGFSLRIEEFLPERMKLQLDAAQPALAPGEALKLQVEAAYLYSAPAAGNRFTARLAVSPELHPVESLPDHHFGDPTLGLPKDARDVLDQALDAQGKLEATLALPEEAAKPGAPVAVVVSGSVYESGGRPVTRSLTRTLWPAPQLVGVRPLFDPAEGAPANGNAGFEILRSDAAGKLSAATGLKVSLVREIRDYHWRRDDGGWAFDYTARHETVETRELSVRADGGTRVDFPVEWGEYRLEVLDPATGLLTRLPFVAGWSWDNQNRGLDARPDKVKLAFDKTAYRAGDRLVVTVTPPQPGPGLLLVESDRLLHVQPLEAKPGASYELEVTPDWERHDVYVTALVLRGGSAVEKVTPARAVGVAHVPMDRADRRVEVTVEAPAKALPGQALPVRIAAPVLAGKTAWATVSAVDLGILNITRFPVPDAGAHFFAQRRLGVDAYDLYGRVIESFAGETATLRFGGDLALPALPQARRPTARVQTVDLFAGPVKLDAKGAATVSVDVPDFNGTLRVSALVFGEDVYGQASAESVLRAPVLAELSAPRVLAPGDRSTVTVDLQNFTGKPGDFAVSLDTTGPIAVAAGKRTVALAPEQKATLAFALSGTEGFGTGQLRLRVDGGGHAVDRSFELPVRPAWGSVARSQAQSVAPGGTLSLGSELAAGLMPGTVQARLTLTAQPPIPFAQALTDLLDYPYGCVEQTTTRGHAALLLDAKSAASLGFTGLGEDARRQRLEATFSRLAALQAANGHFSMWGGGDTAPILTPAIAEFLLAARDAGFAVPEAMLQKALERLNEDLLTGGLPFYAYDASDHLRLAYQAHAGYVLARLNRAPLGTLRALHDNQRGNALTGLPLAHLGLALALQGDAARADVALKEALAKASQRPRWLGDYGSDLRDDALVLALLREHGRKVPGQDERLLALSRSLQARGAEKHAWYSTQEQIALARLGRTLALDGSRTFAGRLTVGNDTTPLTPDRLAGRELGMGDLAAGVRFVPEAEAPVFAILDVAGIPRTPPAPDDSAISVKRSWYNPDGTPWKPGPLREGQVLVAALRIEAKESMPDALLVDRLPAGLEIENLNLTDPDQWADVSIEGITLSERGAAAELAHEEYRDDRYVAALKLYPGQAAQLFYLVRAVTPGTYVVPPPQVEDMYRPELRGVGRAVPATVTVSEP</sequence>
<feature type="domain" description="Alpha-2-macroglobulin" evidence="6">
    <location>
        <begin position="950"/>
        <end position="1039"/>
    </location>
</feature>
<dbReference type="SMART" id="SM01360">
    <property type="entry name" value="A2M"/>
    <property type="match status" value="1"/>
</dbReference>
<dbReference type="PATRIC" id="fig|1384054.3.peg.1809"/>
<dbReference type="InterPro" id="IPR001599">
    <property type="entry name" value="Macroglobln_a2"/>
</dbReference>
<evidence type="ECO:0000313" key="8">
    <source>
        <dbReference type="Proteomes" id="UP000029392"/>
    </source>
</evidence>
<dbReference type="Pfam" id="PF07703">
    <property type="entry name" value="A2M_BRD"/>
    <property type="match status" value="1"/>
</dbReference>
<dbReference type="InterPro" id="IPR051802">
    <property type="entry name" value="YfhM-like"/>
</dbReference>
<dbReference type="RefSeq" id="WP_043803765.1">
    <property type="nucleotide sequence ID" value="NZ_AVCH01000171.1"/>
</dbReference>
<keyword evidence="3" id="KW-0646">Protease inhibitor</keyword>
<feature type="chain" id="PRO_5001871771" description="Alpha-2-macroglobulin" evidence="4">
    <location>
        <begin position="28"/>
        <end position="1635"/>
    </location>
</feature>
<dbReference type="Pfam" id="PF01835">
    <property type="entry name" value="MG2"/>
    <property type="match status" value="1"/>
</dbReference>
<dbReference type="Pfam" id="PF17973">
    <property type="entry name" value="bMG10"/>
    <property type="match status" value="1"/>
</dbReference>
<gene>
    <name evidence="7" type="ORF">N790_08755</name>
</gene>
<keyword evidence="2 4" id="KW-0732">Signal</keyword>
<dbReference type="Gene3D" id="2.60.40.1930">
    <property type="match status" value="1"/>
</dbReference>
<evidence type="ECO:0000259" key="6">
    <source>
        <dbReference type="SMART" id="SM01360"/>
    </source>
</evidence>
<dbReference type="GO" id="GO:0004866">
    <property type="term" value="F:endopeptidase inhibitor activity"/>
    <property type="evidence" value="ECO:0007669"/>
    <property type="project" value="UniProtKB-UniRule"/>
</dbReference>
<comment type="similarity">
    <text evidence="1">Belongs to the protease inhibitor I39 (alpha-2-macroglobulin) family. Bacterial alpha-2-macroglobulin subfamily.</text>
</comment>
<dbReference type="InterPro" id="IPR008930">
    <property type="entry name" value="Terpenoid_cyclase/PrenylTrfase"/>
</dbReference>
<dbReference type="Pfam" id="PF17970">
    <property type="entry name" value="bMG1"/>
    <property type="match status" value="1"/>
</dbReference>
<dbReference type="Pfam" id="PF17972">
    <property type="entry name" value="bMG5"/>
    <property type="match status" value="1"/>
</dbReference>
<evidence type="ECO:0000313" key="7">
    <source>
        <dbReference type="EMBL" id="KFN46255.1"/>
    </source>
</evidence>
<reference evidence="7 8" key="1">
    <citation type="submission" date="2013-09" db="EMBL/GenBank/DDBJ databases">
        <title>Genome sequencing of Arenimonas malthae.</title>
        <authorList>
            <person name="Chen F."/>
            <person name="Wang G."/>
        </authorList>
    </citation>
    <scope>NUCLEOTIDE SEQUENCE [LARGE SCALE GENOMIC DNA]</scope>
    <source>
        <strain evidence="7 8">CC-JY-1</strain>
    </source>
</reference>
<dbReference type="Pfam" id="PF00207">
    <property type="entry name" value="A2M"/>
    <property type="match status" value="1"/>
</dbReference>
<dbReference type="PIRSF" id="PIRSF038980">
    <property type="entry name" value="A2M_bac"/>
    <property type="match status" value="1"/>
</dbReference>
<dbReference type="SMART" id="SM01359">
    <property type="entry name" value="A2M_N_2"/>
    <property type="match status" value="1"/>
</dbReference>
<dbReference type="InterPro" id="IPR040639">
    <property type="entry name" value="A2MG_MG1"/>
</dbReference>
<dbReference type="Gene3D" id="1.50.10.20">
    <property type="match status" value="1"/>
</dbReference>
<dbReference type="PANTHER" id="PTHR40094:SF1">
    <property type="entry name" value="UBIQUITIN DOMAIN-CONTAINING PROTEIN"/>
    <property type="match status" value="1"/>
</dbReference>
<dbReference type="PANTHER" id="PTHR40094">
    <property type="entry name" value="ALPHA-2-MACROGLOBULIN HOMOLOG"/>
    <property type="match status" value="1"/>
</dbReference>
<dbReference type="InterPro" id="IPR026284">
    <property type="entry name" value="A2MG_proteobact"/>
</dbReference>
<keyword evidence="8" id="KW-1185">Reference proteome</keyword>
<accession>A0A091BPK3</accession>
<feature type="domain" description="Alpha-2-macroglobulin bait region" evidence="5">
    <location>
        <begin position="743"/>
        <end position="886"/>
    </location>
</feature>
<dbReference type="Pfam" id="PF11974">
    <property type="entry name" value="bMG3"/>
    <property type="match status" value="1"/>
</dbReference>
<dbReference type="InterPro" id="IPR002890">
    <property type="entry name" value="MG2"/>
</dbReference>
<keyword evidence="3" id="KW-1003">Cell membrane</keyword>
<dbReference type="InterPro" id="IPR049120">
    <property type="entry name" value="A2M_bMG2"/>
</dbReference>
<dbReference type="Proteomes" id="UP000029392">
    <property type="component" value="Unassembled WGS sequence"/>
</dbReference>
<dbReference type="CDD" id="cd02891">
    <property type="entry name" value="A2M_like"/>
    <property type="match status" value="1"/>
</dbReference>
<dbReference type="EMBL" id="AVCH01000171">
    <property type="protein sequence ID" value="KFN46255.1"/>
    <property type="molecule type" value="Genomic_DNA"/>
</dbReference>
<dbReference type="InterPro" id="IPR011625">
    <property type="entry name" value="A2M_N_BRD"/>
</dbReference>
<dbReference type="OrthoDB" id="9767116at2"/>
<organism evidence="7 8">
    <name type="scientific">Arenimonas malthae CC-JY-1</name>
    <dbReference type="NCBI Taxonomy" id="1384054"/>
    <lineage>
        <taxon>Bacteria</taxon>
        <taxon>Pseudomonadati</taxon>
        <taxon>Pseudomonadota</taxon>
        <taxon>Gammaproteobacteria</taxon>
        <taxon>Lysobacterales</taxon>
        <taxon>Lysobacteraceae</taxon>
        <taxon>Arenimonas</taxon>
    </lineage>
</organism>
<protein>
    <recommendedName>
        <fullName evidence="3">Alpha-2-macroglobulin</fullName>
    </recommendedName>
</protein>
<dbReference type="InterPro" id="IPR041462">
    <property type="entry name" value="Bact_A2M_MG6"/>
</dbReference>
<dbReference type="STRING" id="1384054.N790_08755"/>
<dbReference type="eggNOG" id="COG2373">
    <property type="taxonomic scope" value="Bacteria"/>
</dbReference>
<evidence type="ECO:0000256" key="3">
    <source>
        <dbReference type="PIRNR" id="PIRNR038980"/>
    </source>
</evidence>
<dbReference type="InterPro" id="IPR041203">
    <property type="entry name" value="Bact_A2M_MG5"/>
</dbReference>
<evidence type="ECO:0000256" key="1">
    <source>
        <dbReference type="ARBA" id="ARBA00010556"/>
    </source>
</evidence>
<name>A0A091BPK3_9GAMM</name>
<feature type="signal peptide" evidence="4">
    <location>
        <begin position="1"/>
        <end position="27"/>
    </location>
</feature>
<keyword evidence="3" id="KW-0472">Membrane</keyword>